<dbReference type="STRING" id="6313.A0A0K0CT07"/>
<protein>
    <submittedName>
        <fullName evidence="3">Tub domain-containing protein</fullName>
    </submittedName>
</protein>
<dbReference type="Proteomes" id="UP000035642">
    <property type="component" value="Unassembled WGS sequence"/>
</dbReference>
<dbReference type="InterPro" id="IPR011009">
    <property type="entry name" value="Kinase-like_dom_sf"/>
</dbReference>
<evidence type="ECO:0000313" key="3">
    <source>
        <dbReference type="WBParaSite" id="ACAC_0000016001-mRNA-1"/>
    </source>
</evidence>
<sequence>MTPYLILLACVSKSSIEDSDASITKPISMFQMKKKNKTPNVSKQSAKREAKKEKAKAKEAKKKTKNEKQKEKIKKKVAAIRSMDLSEFAQTEQEDSSSSDEYLGSPDTPNEQRLPGVLQVSRASEKKVLPGALLTPPPLPNCYTERILQEERPDLAENGRFKMEEMTTTLSQNEDDRCCSRYEIQLKYNEGRYSSIYIVSKKVFGNRSKEDNGTDAANLFALKTGIRNGSANLSIRMKRELRILATMKKAKASWAPILLDSGSVCDMPFIVTNLVDMNIEKLREMIGGKFKPSSAFYIAGEVLNALVVSVLFI</sequence>
<proteinExistence type="predicted"/>
<dbReference type="AlphaFoldDB" id="A0A0K0CT07"/>
<evidence type="ECO:0000256" key="1">
    <source>
        <dbReference type="SAM" id="MobiDB-lite"/>
    </source>
</evidence>
<feature type="compositionally biased region" description="Basic and acidic residues" evidence="1">
    <location>
        <begin position="46"/>
        <end position="58"/>
    </location>
</feature>
<evidence type="ECO:0000313" key="2">
    <source>
        <dbReference type="Proteomes" id="UP000035642"/>
    </source>
</evidence>
<dbReference type="WBParaSite" id="ACAC_0000016001-mRNA-1">
    <property type="protein sequence ID" value="ACAC_0000016001-mRNA-1"/>
    <property type="gene ID" value="ACAC_0000016001"/>
</dbReference>
<dbReference type="SUPFAM" id="SSF56112">
    <property type="entry name" value="Protein kinase-like (PK-like)"/>
    <property type="match status" value="1"/>
</dbReference>
<feature type="region of interest" description="Disordered" evidence="1">
    <location>
        <begin position="29"/>
        <end position="114"/>
    </location>
</feature>
<name>A0A0K0CT07_ANGCA</name>
<organism evidence="2 3">
    <name type="scientific">Angiostrongylus cantonensis</name>
    <name type="common">Rat lungworm</name>
    <dbReference type="NCBI Taxonomy" id="6313"/>
    <lineage>
        <taxon>Eukaryota</taxon>
        <taxon>Metazoa</taxon>
        <taxon>Ecdysozoa</taxon>
        <taxon>Nematoda</taxon>
        <taxon>Chromadorea</taxon>
        <taxon>Rhabditida</taxon>
        <taxon>Rhabditina</taxon>
        <taxon>Rhabditomorpha</taxon>
        <taxon>Strongyloidea</taxon>
        <taxon>Metastrongylidae</taxon>
        <taxon>Angiostrongylus</taxon>
    </lineage>
</organism>
<reference evidence="2" key="1">
    <citation type="submission" date="2012-09" db="EMBL/GenBank/DDBJ databases">
        <authorList>
            <person name="Martin A.A."/>
        </authorList>
    </citation>
    <scope>NUCLEOTIDE SEQUENCE</scope>
</reference>
<accession>A0A0K0CT07</accession>
<reference evidence="3" key="2">
    <citation type="submission" date="2017-02" db="UniProtKB">
        <authorList>
            <consortium name="WormBaseParasite"/>
        </authorList>
    </citation>
    <scope>IDENTIFICATION</scope>
</reference>
<keyword evidence="2" id="KW-1185">Reference proteome</keyword>
<feature type="compositionally biased region" description="Basic residues" evidence="1">
    <location>
        <begin position="59"/>
        <end position="78"/>
    </location>
</feature>